<evidence type="ECO:0000256" key="2">
    <source>
        <dbReference type="ARBA" id="ARBA00022692"/>
    </source>
</evidence>
<dbReference type="InterPro" id="IPR020846">
    <property type="entry name" value="MFS_dom"/>
</dbReference>
<dbReference type="InterPro" id="IPR050382">
    <property type="entry name" value="MFS_Na/Anion_cotransporter"/>
</dbReference>
<feature type="transmembrane region" description="Helical" evidence="5">
    <location>
        <begin position="7"/>
        <end position="24"/>
    </location>
</feature>
<dbReference type="InterPro" id="IPR036259">
    <property type="entry name" value="MFS_trans_sf"/>
</dbReference>
<feature type="transmembrane region" description="Helical" evidence="5">
    <location>
        <begin position="362"/>
        <end position="381"/>
    </location>
</feature>
<sequence length="462" mass="50560">MSEGIPARYAVAVVAFVNFLYVYMVRLNVNIVIVAMVNYTAIPHTNITTAEECGHPEAAVSEVTQKDGEFVWDEKIQSLVSVSFFWGYIITQLIGGRIAERFGTRYMFAVAQMTAGLVTICLPVLARAGTEYFVAGRILLGLAQGVIVPSIQPLVAKWAPTGERSSISTFIFSGAQIGTVLGITFSGLIADFLGWEAVFYIQGSLAAVVVGMWLYVVYDSPELHPRISAKEKDYIRSSTFTSSSKTLAVPWMSIATSIPCWALLVATLGNNWAFYMLITQLPIYMKTILHFDMKSNALLSALPYLVMWILSLLVAQFADLTARRGWATTNVIRKTANTIAKLGPALCLLMVSFTGCDRLSTLVLLVMAVGLQGAVFSGFLINHLDVAPYFSGTIYGIISGLASVNSWLAPLVVASLTEAQQTVAQWRIAFLLCSSILVIDAFVFLLFGSTERQPWDKEQETN</sequence>
<feature type="transmembrane region" description="Helical" evidence="5">
    <location>
        <begin position="132"/>
        <end position="155"/>
    </location>
</feature>
<comment type="caution">
    <text evidence="7">The sequence shown here is derived from an EMBL/GenBank/DDBJ whole genome shotgun (WGS) entry which is preliminary data.</text>
</comment>
<feature type="transmembrane region" description="Helical" evidence="5">
    <location>
        <begin position="106"/>
        <end position="126"/>
    </location>
</feature>
<feature type="transmembrane region" description="Helical" evidence="5">
    <location>
        <begin position="428"/>
        <end position="447"/>
    </location>
</feature>
<evidence type="ECO:0000259" key="6">
    <source>
        <dbReference type="PROSITE" id="PS50850"/>
    </source>
</evidence>
<feature type="transmembrane region" description="Helical" evidence="5">
    <location>
        <begin position="246"/>
        <end position="266"/>
    </location>
</feature>
<evidence type="ECO:0000313" key="7">
    <source>
        <dbReference type="EMBL" id="KAK4026488.1"/>
    </source>
</evidence>
<gene>
    <name evidence="7" type="ORF">OUZ56_015484</name>
</gene>
<evidence type="ECO:0000256" key="4">
    <source>
        <dbReference type="ARBA" id="ARBA00023136"/>
    </source>
</evidence>
<keyword evidence="8" id="KW-1185">Reference proteome</keyword>
<dbReference type="CDD" id="cd17318">
    <property type="entry name" value="MFS_SLC17"/>
    <property type="match status" value="1"/>
</dbReference>
<dbReference type="InterPro" id="IPR011701">
    <property type="entry name" value="MFS"/>
</dbReference>
<feature type="transmembrane region" description="Helical" evidence="5">
    <location>
        <begin position="393"/>
        <end position="416"/>
    </location>
</feature>
<comment type="subcellular location">
    <subcellularLocation>
        <location evidence="1">Membrane</location>
        <topology evidence="1">Multi-pass membrane protein</topology>
    </subcellularLocation>
</comment>
<keyword evidence="4 5" id="KW-0472">Membrane</keyword>
<dbReference type="PANTHER" id="PTHR11662:SF399">
    <property type="entry name" value="FI19708P1-RELATED"/>
    <property type="match status" value="1"/>
</dbReference>
<evidence type="ECO:0000313" key="8">
    <source>
        <dbReference type="Proteomes" id="UP001234178"/>
    </source>
</evidence>
<dbReference type="Proteomes" id="UP001234178">
    <property type="component" value="Unassembled WGS sequence"/>
</dbReference>
<dbReference type="PANTHER" id="PTHR11662">
    <property type="entry name" value="SOLUTE CARRIER FAMILY 17"/>
    <property type="match status" value="1"/>
</dbReference>
<feature type="domain" description="Major facilitator superfamily (MFS) profile" evidence="6">
    <location>
        <begin position="14"/>
        <end position="452"/>
    </location>
</feature>
<feature type="transmembrane region" description="Helical" evidence="5">
    <location>
        <begin position="338"/>
        <end position="355"/>
    </location>
</feature>
<evidence type="ECO:0000256" key="1">
    <source>
        <dbReference type="ARBA" id="ARBA00004141"/>
    </source>
</evidence>
<keyword evidence="3 5" id="KW-1133">Transmembrane helix</keyword>
<dbReference type="PROSITE" id="PS50850">
    <property type="entry name" value="MFS"/>
    <property type="match status" value="1"/>
</dbReference>
<evidence type="ECO:0000256" key="5">
    <source>
        <dbReference type="SAM" id="Phobius"/>
    </source>
</evidence>
<feature type="transmembrane region" description="Helical" evidence="5">
    <location>
        <begin position="301"/>
        <end position="318"/>
    </location>
</feature>
<dbReference type="Gene3D" id="1.20.1250.20">
    <property type="entry name" value="MFS general substrate transporter like domains"/>
    <property type="match status" value="2"/>
</dbReference>
<feature type="transmembrane region" description="Helical" evidence="5">
    <location>
        <begin position="167"/>
        <end position="193"/>
    </location>
</feature>
<proteinExistence type="predicted"/>
<protein>
    <recommendedName>
        <fullName evidence="6">Major facilitator superfamily (MFS) profile domain-containing protein</fullName>
    </recommendedName>
</protein>
<feature type="transmembrane region" description="Helical" evidence="5">
    <location>
        <begin position="199"/>
        <end position="218"/>
    </location>
</feature>
<dbReference type="EMBL" id="JAOYFB010000038">
    <property type="protein sequence ID" value="KAK4026488.1"/>
    <property type="molecule type" value="Genomic_DNA"/>
</dbReference>
<keyword evidence="2 5" id="KW-0812">Transmembrane</keyword>
<reference evidence="7 8" key="1">
    <citation type="journal article" date="2023" name="Nucleic Acids Res.">
        <title>The hologenome of Daphnia magna reveals possible DNA methylation and microbiome-mediated evolution of the host genome.</title>
        <authorList>
            <person name="Chaturvedi A."/>
            <person name="Li X."/>
            <person name="Dhandapani V."/>
            <person name="Marshall H."/>
            <person name="Kissane S."/>
            <person name="Cuenca-Cambronero M."/>
            <person name="Asole G."/>
            <person name="Calvet F."/>
            <person name="Ruiz-Romero M."/>
            <person name="Marangio P."/>
            <person name="Guigo R."/>
            <person name="Rago D."/>
            <person name="Mirbahai L."/>
            <person name="Eastwood N."/>
            <person name="Colbourne J.K."/>
            <person name="Zhou J."/>
            <person name="Mallon E."/>
            <person name="Orsini L."/>
        </authorList>
    </citation>
    <scope>NUCLEOTIDE SEQUENCE [LARGE SCALE GENOMIC DNA]</scope>
    <source>
        <strain evidence="7">LRV0_1</strain>
    </source>
</reference>
<dbReference type="SUPFAM" id="SSF103473">
    <property type="entry name" value="MFS general substrate transporter"/>
    <property type="match status" value="1"/>
</dbReference>
<name>A0ABR0ANG1_9CRUS</name>
<organism evidence="7 8">
    <name type="scientific">Daphnia magna</name>
    <dbReference type="NCBI Taxonomy" id="35525"/>
    <lineage>
        <taxon>Eukaryota</taxon>
        <taxon>Metazoa</taxon>
        <taxon>Ecdysozoa</taxon>
        <taxon>Arthropoda</taxon>
        <taxon>Crustacea</taxon>
        <taxon>Branchiopoda</taxon>
        <taxon>Diplostraca</taxon>
        <taxon>Cladocera</taxon>
        <taxon>Anomopoda</taxon>
        <taxon>Daphniidae</taxon>
        <taxon>Daphnia</taxon>
    </lineage>
</organism>
<feature type="transmembrane region" description="Helical" evidence="5">
    <location>
        <begin position="76"/>
        <end position="94"/>
    </location>
</feature>
<evidence type="ECO:0000256" key="3">
    <source>
        <dbReference type="ARBA" id="ARBA00022989"/>
    </source>
</evidence>
<dbReference type="Pfam" id="PF07690">
    <property type="entry name" value="MFS_1"/>
    <property type="match status" value="1"/>
</dbReference>
<accession>A0ABR0ANG1</accession>